<dbReference type="Pfam" id="PF22673">
    <property type="entry name" value="MCP-like_PDC_1"/>
    <property type="match status" value="1"/>
</dbReference>
<evidence type="ECO:0000256" key="2">
    <source>
        <dbReference type="PROSITE-ProRule" id="PRU00284"/>
    </source>
</evidence>
<proteinExistence type="predicted"/>
<name>A0ABS6JHX3_9BACI</name>
<accession>A0ABS6JHX3</accession>
<dbReference type="SMART" id="SM00283">
    <property type="entry name" value="MA"/>
    <property type="match status" value="1"/>
</dbReference>
<comment type="caution">
    <text evidence="4">The sequence shown here is derived from an EMBL/GenBank/DDBJ whole genome shotgun (WGS) entry which is preliminary data.</text>
</comment>
<evidence type="ECO:0000259" key="3">
    <source>
        <dbReference type="PROSITE" id="PS50111"/>
    </source>
</evidence>
<dbReference type="RefSeq" id="WP_217067001.1">
    <property type="nucleotide sequence ID" value="NZ_JAHQCS010000111.1"/>
</dbReference>
<dbReference type="PANTHER" id="PTHR32089">
    <property type="entry name" value="METHYL-ACCEPTING CHEMOTAXIS PROTEIN MCPB"/>
    <property type="match status" value="1"/>
</dbReference>
<dbReference type="Proteomes" id="UP000784880">
    <property type="component" value="Unassembled WGS sequence"/>
</dbReference>
<keyword evidence="5" id="KW-1185">Reference proteome</keyword>
<keyword evidence="1 2" id="KW-0807">Transducer</keyword>
<dbReference type="CDD" id="cd18773">
    <property type="entry name" value="PDC1_HK_sensor"/>
    <property type="match status" value="1"/>
</dbReference>
<dbReference type="EMBL" id="JAHQCS010000111">
    <property type="protein sequence ID" value="MBU9712824.1"/>
    <property type="molecule type" value="Genomic_DNA"/>
</dbReference>
<reference evidence="4 5" key="1">
    <citation type="submission" date="2021-06" db="EMBL/GenBank/DDBJ databases">
        <title>Bacillus sp. RD4P76, an endophyte from a halophyte.</title>
        <authorList>
            <person name="Sun J.-Q."/>
        </authorList>
    </citation>
    <scope>NUCLEOTIDE SEQUENCE [LARGE SCALE GENOMIC DNA]</scope>
    <source>
        <strain evidence="4 5">CGMCC 1.15917</strain>
    </source>
</reference>
<feature type="domain" description="Methyl-accepting transducer" evidence="3">
    <location>
        <begin position="49"/>
        <end position="285"/>
    </location>
</feature>
<dbReference type="Pfam" id="PF00015">
    <property type="entry name" value="MCPsignal"/>
    <property type="match status" value="1"/>
</dbReference>
<dbReference type="PANTHER" id="PTHR32089:SF112">
    <property type="entry name" value="LYSOZYME-LIKE PROTEIN-RELATED"/>
    <property type="match status" value="1"/>
</dbReference>
<dbReference type="InterPro" id="IPR004089">
    <property type="entry name" value="MCPsignal_dom"/>
</dbReference>
<gene>
    <name evidence="4" type="ORF">KS419_13925</name>
</gene>
<evidence type="ECO:0000256" key="1">
    <source>
        <dbReference type="ARBA" id="ARBA00023224"/>
    </source>
</evidence>
<dbReference type="PROSITE" id="PS50111">
    <property type="entry name" value="CHEMOTAXIS_TRANSDUC_2"/>
    <property type="match status" value="1"/>
</dbReference>
<sequence>MTNLLIQFIKKNRKNEEHFEVDHHFIHFINESQVVSDQMIAAVEEVNLAMDRLKEIADHSSSEGKILKDNSYQSMAQIQETFSSLQHVSATANQIKEFAEMMSKESNESKVLVTDVRKSLGTTNQVMQELSTYNQTMEHRIKELASQTAKIDEINQLIKKIVTQTSLLSLNASIEAARAGVHGRGFSVVATEIKKLADESNSAVEKSSEILSAIEQGVEDVVASVEVEKQAVAKGINEVSRINGRIDRIYKKIVKVNEYVLRTETDSKKQSNMTSETISKIEKVVSSVEETLNYVEKTVAEMETQNNQVHHLQNVSEGLQKTSYSLAQSIKNLDLGRETTINNKYLNEVKETLMEITERSDLKTTDVKKHKEVLGDYLSKTNKMEAIWSNRTDGSFIFSKPEAGLFNARQRDWWKKAMEFELFVSTPYISAITKKPCVTLSKAIIDESGEIICVVGMDIVTD</sequence>
<organism evidence="4 5">
    <name type="scientific">Evansella tamaricis</name>
    <dbReference type="NCBI Taxonomy" id="2069301"/>
    <lineage>
        <taxon>Bacteria</taxon>
        <taxon>Bacillati</taxon>
        <taxon>Bacillota</taxon>
        <taxon>Bacilli</taxon>
        <taxon>Bacillales</taxon>
        <taxon>Bacillaceae</taxon>
        <taxon>Evansella</taxon>
    </lineage>
</organism>
<protein>
    <submittedName>
        <fullName evidence="4">Methyl-accepting chemotaxis protein</fullName>
    </submittedName>
</protein>
<evidence type="ECO:0000313" key="5">
    <source>
        <dbReference type="Proteomes" id="UP000784880"/>
    </source>
</evidence>
<evidence type="ECO:0000313" key="4">
    <source>
        <dbReference type="EMBL" id="MBU9712824.1"/>
    </source>
</evidence>